<dbReference type="AlphaFoldDB" id="A0A1H8JKF2"/>
<evidence type="ECO:0000259" key="1">
    <source>
        <dbReference type="Pfam" id="PF04289"/>
    </source>
</evidence>
<dbReference type="EMBL" id="FOCX01000005">
    <property type="protein sequence ID" value="SEN80985.1"/>
    <property type="molecule type" value="Genomic_DNA"/>
</dbReference>
<feature type="domain" description="DUF447" evidence="2">
    <location>
        <begin position="138"/>
        <end position="190"/>
    </location>
</feature>
<protein>
    <recommendedName>
        <fullName evidence="5">DUF447 family protein</fullName>
    </recommendedName>
</protein>
<evidence type="ECO:0008006" key="5">
    <source>
        <dbReference type="Google" id="ProtNLM"/>
    </source>
</evidence>
<dbReference type="Pfam" id="PF20766">
    <property type="entry name" value="DUF447_C"/>
    <property type="match status" value="1"/>
</dbReference>
<name>A0A1H8JKF2_9EURY</name>
<dbReference type="Proteomes" id="UP000198775">
    <property type="component" value="Unassembled WGS sequence"/>
</dbReference>
<dbReference type="InterPro" id="IPR049288">
    <property type="entry name" value="DUF447_C"/>
</dbReference>
<dbReference type="Gene3D" id="1.20.58.290">
    <property type="entry name" value="Hypothetical membrane protein ta0354_69_121"/>
    <property type="match status" value="1"/>
</dbReference>
<keyword evidence="4" id="KW-1185">Reference proteome</keyword>
<gene>
    <name evidence="3" type="ORF">SAMN05216388_1005103</name>
</gene>
<feature type="domain" description="DUF447" evidence="1">
    <location>
        <begin position="13"/>
        <end position="129"/>
    </location>
</feature>
<evidence type="ECO:0000313" key="3">
    <source>
        <dbReference type="EMBL" id="SEN80985.1"/>
    </source>
</evidence>
<dbReference type="RefSeq" id="WP_092658856.1">
    <property type="nucleotide sequence ID" value="NZ_FOCX01000005.1"/>
</dbReference>
<evidence type="ECO:0000259" key="2">
    <source>
        <dbReference type="Pfam" id="PF20766"/>
    </source>
</evidence>
<evidence type="ECO:0000313" key="4">
    <source>
        <dbReference type="Proteomes" id="UP000198775"/>
    </source>
</evidence>
<dbReference type="Gene3D" id="2.30.110.10">
    <property type="entry name" value="Electron Transport, Fmn-binding Protein, Chain A"/>
    <property type="match status" value="1"/>
</dbReference>
<organism evidence="3 4">
    <name type="scientific">Halorientalis persicus</name>
    <dbReference type="NCBI Taxonomy" id="1367881"/>
    <lineage>
        <taxon>Archaea</taxon>
        <taxon>Methanobacteriati</taxon>
        <taxon>Methanobacteriota</taxon>
        <taxon>Stenosarchaea group</taxon>
        <taxon>Halobacteria</taxon>
        <taxon>Halobacteriales</taxon>
        <taxon>Haloarculaceae</taxon>
        <taxon>Halorientalis</taxon>
    </lineage>
</organism>
<dbReference type="OrthoDB" id="146030at2157"/>
<proteinExistence type="predicted"/>
<dbReference type="SUPFAM" id="SSF50475">
    <property type="entry name" value="FMN-binding split barrel"/>
    <property type="match status" value="1"/>
</dbReference>
<reference evidence="4" key="1">
    <citation type="submission" date="2016-10" db="EMBL/GenBank/DDBJ databases">
        <authorList>
            <person name="Varghese N."/>
            <person name="Submissions S."/>
        </authorList>
    </citation>
    <scope>NUCLEOTIDE SEQUENCE [LARGE SCALE GENOMIC DNA]</scope>
    <source>
        <strain evidence="4">IBRC-M 10043</strain>
    </source>
</reference>
<sequence>MSESWPVALRGVTESLVTTLGPNDRWNVAALGLHAPGGGDDASDDPVTARTWGRTRTWRNFRERGEGYVQFTTDPLDFAEAAMTVREETEPVLPSADAWARVTVERTDAGEDDDTQWVEWALGPEETAVERETAPTTNRGYYAVVEATVAASRLDVPAYDRAELESRLDYFADVVARCGGERERAAMAVVRDNCSWDG</sequence>
<accession>A0A1H8JKF2</accession>
<dbReference type="InterPro" id="IPR012349">
    <property type="entry name" value="Split_barrel_FMN-bd"/>
</dbReference>
<dbReference type="Pfam" id="PF04289">
    <property type="entry name" value="DUF447_N"/>
    <property type="match status" value="1"/>
</dbReference>
<dbReference type="InterPro" id="IPR007386">
    <property type="entry name" value="DUF447_N"/>
</dbReference>